<accession>A0ABV4R8Y5</accession>
<sequence>MIPGVVHVCDRFRHGPTPIEEDRRWRTGLPRAQRAATTLVASPLMRRYGYGMRS</sequence>
<evidence type="ECO:0000313" key="1">
    <source>
        <dbReference type="EMBL" id="MFA1558600.1"/>
    </source>
</evidence>
<keyword evidence="2" id="KW-1185">Reference proteome</keyword>
<reference evidence="1 2" key="1">
    <citation type="submission" date="2023-11" db="EMBL/GenBank/DDBJ databases">
        <title>Actinomadura monticuli sp. nov., isolated from volcanic ash.</title>
        <authorList>
            <person name="Lee S.D."/>
            <person name="Yang H."/>
            <person name="Kim I.S."/>
        </authorList>
    </citation>
    <scope>NUCLEOTIDE SEQUENCE [LARGE SCALE GENOMIC DNA]</scope>
    <source>
        <strain evidence="1 2">DSM 45346</strain>
    </source>
</reference>
<dbReference type="EMBL" id="JAXCEH010000033">
    <property type="protein sequence ID" value="MFA1558600.1"/>
    <property type="molecule type" value="Genomic_DNA"/>
</dbReference>
<comment type="caution">
    <text evidence="1">The sequence shown here is derived from an EMBL/GenBank/DDBJ whole genome shotgun (WGS) entry which is preliminary data.</text>
</comment>
<proteinExistence type="predicted"/>
<name>A0ABV4R8Y5_9ACTN</name>
<organism evidence="1 2">
    <name type="scientific">Actinomadura chokoriensis</name>
    <dbReference type="NCBI Taxonomy" id="454156"/>
    <lineage>
        <taxon>Bacteria</taxon>
        <taxon>Bacillati</taxon>
        <taxon>Actinomycetota</taxon>
        <taxon>Actinomycetes</taxon>
        <taxon>Streptosporangiales</taxon>
        <taxon>Thermomonosporaceae</taxon>
        <taxon>Actinomadura</taxon>
    </lineage>
</organism>
<dbReference type="RefSeq" id="WP_371945621.1">
    <property type="nucleotide sequence ID" value="NZ_JAXCEH010000033.1"/>
</dbReference>
<dbReference type="Proteomes" id="UP001569904">
    <property type="component" value="Unassembled WGS sequence"/>
</dbReference>
<protein>
    <submittedName>
        <fullName evidence="1">Uncharacterized protein</fullName>
    </submittedName>
</protein>
<gene>
    <name evidence="1" type="ORF">SM436_33330</name>
</gene>
<evidence type="ECO:0000313" key="2">
    <source>
        <dbReference type="Proteomes" id="UP001569904"/>
    </source>
</evidence>